<comment type="caution">
    <text evidence="1">The sequence shown here is derived from an EMBL/GenBank/DDBJ whole genome shotgun (WGS) entry which is preliminary data.</text>
</comment>
<proteinExistence type="predicted"/>
<evidence type="ECO:0000313" key="1">
    <source>
        <dbReference type="EMBL" id="PIZ47226.1"/>
    </source>
</evidence>
<sequence>MKMSLYYGIFFVSLVGIYLIFGKQVLYAESYILSANEDTITLENSYQPGQYFTISMYDDSLIIAGSEEEKVAKGNSDSMKTTAIKVFDGFLADVRYFTSGKQSTPHMTSGDHNAYYQSSFTGDVVEITRRVKHNSKTIIGMHRSIIVPLDSKILINDSSELRVFPANENRRFVTDGITSIVISVDNNPYAVEIEVSKAEQVLFSTIDSGVVITATSFFSEFDQDIFGWFTDIQQLRIVPNNYD</sequence>
<dbReference type="Proteomes" id="UP000228920">
    <property type="component" value="Unassembled WGS sequence"/>
</dbReference>
<dbReference type="EMBL" id="PFNL01000058">
    <property type="protein sequence ID" value="PIZ47226.1"/>
    <property type="molecule type" value="Genomic_DNA"/>
</dbReference>
<organism evidence="1 2">
    <name type="scientific">candidate division WWE3 bacterium CG_4_10_14_0_2_um_filter_41_14</name>
    <dbReference type="NCBI Taxonomy" id="1975072"/>
    <lineage>
        <taxon>Bacteria</taxon>
        <taxon>Katanobacteria</taxon>
    </lineage>
</organism>
<dbReference type="AlphaFoldDB" id="A0A2M7TKD2"/>
<name>A0A2M7TKD2_UNCKA</name>
<reference evidence="2" key="1">
    <citation type="submission" date="2017-09" db="EMBL/GenBank/DDBJ databases">
        <title>Depth-based differentiation of microbial function through sediment-hosted aquifers and enrichment of novel symbionts in the deep terrestrial subsurface.</title>
        <authorList>
            <person name="Probst A.J."/>
            <person name="Ladd B."/>
            <person name="Jarett J.K."/>
            <person name="Geller-Mcgrath D.E."/>
            <person name="Sieber C.M.K."/>
            <person name="Emerson J.B."/>
            <person name="Anantharaman K."/>
            <person name="Thomas B.C."/>
            <person name="Malmstrom R."/>
            <person name="Stieglmeier M."/>
            <person name="Klingl A."/>
            <person name="Woyke T."/>
            <person name="Ryan C.M."/>
            <person name="Banfield J.F."/>
        </authorList>
    </citation>
    <scope>NUCLEOTIDE SEQUENCE [LARGE SCALE GENOMIC DNA]</scope>
</reference>
<evidence type="ECO:0000313" key="2">
    <source>
        <dbReference type="Proteomes" id="UP000228920"/>
    </source>
</evidence>
<gene>
    <name evidence="1" type="ORF">COY32_02020</name>
</gene>
<protein>
    <submittedName>
        <fullName evidence="1">Uncharacterized protein</fullName>
    </submittedName>
</protein>
<accession>A0A2M7TKD2</accession>